<reference evidence="2" key="1">
    <citation type="journal article" date="2015" name="Nature">
        <title>Complex archaea that bridge the gap between prokaryotes and eukaryotes.</title>
        <authorList>
            <person name="Spang A."/>
            <person name="Saw J.H."/>
            <person name="Jorgensen S.L."/>
            <person name="Zaremba-Niedzwiedzka K."/>
            <person name="Martijn J."/>
            <person name="Lind A.E."/>
            <person name="van Eijk R."/>
            <person name="Schleper C."/>
            <person name="Guy L."/>
            <person name="Ettema T.J."/>
        </authorList>
    </citation>
    <scope>NUCLEOTIDE SEQUENCE</scope>
</reference>
<gene>
    <name evidence="2" type="ORF">LCGC14_2298720</name>
</gene>
<dbReference type="InterPro" id="IPR017896">
    <property type="entry name" value="4Fe4S_Fe-S-bd"/>
</dbReference>
<protein>
    <recommendedName>
        <fullName evidence="1">4Fe-4S ferredoxin-type domain-containing protein</fullName>
    </recommendedName>
</protein>
<accession>A0A0F9CPJ6</accession>
<proteinExistence type="predicted"/>
<dbReference type="SUPFAM" id="SSF54862">
    <property type="entry name" value="4Fe-4S ferredoxins"/>
    <property type="match status" value="1"/>
</dbReference>
<dbReference type="Gene3D" id="3.30.70.20">
    <property type="match status" value="1"/>
</dbReference>
<dbReference type="PROSITE" id="PS51379">
    <property type="entry name" value="4FE4S_FER_2"/>
    <property type="match status" value="1"/>
</dbReference>
<evidence type="ECO:0000259" key="1">
    <source>
        <dbReference type="PROSITE" id="PS51379"/>
    </source>
</evidence>
<dbReference type="EMBL" id="LAZR01032355">
    <property type="protein sequence ID" value="KKL51114.1"/>
    <property type="molecule type" value="Genomic_DNA"/>
</dbReference>
<name>A0A0F9CPJ6_9ZZZZ</name>
<organism evidence="2">
    <name type="scientific">marine sediment metagenome</name>
    <dbReference type="NCBI Taxonomy" id="412755"/>
    <lineage>
        <taxon>unclassified sequences</taxon>
        <taxon>metagenomes</taxon>
        <taxon>ecological metagenomes</taxon>
    </lineage>
</organism>
<feature type="domain" description="4Fe-4S ferredoxin-type" evidence="1">
    <location>
        <begin position="2"/>
        <end position="32"/>
    </location>
</feature>
<evidence type="ECO:0000313" key="2">
    <source>
        <dbReference type="EMBL" id="KKL51114.1"/>
    </source>
</evidence>
<sequence length="124" mass="13877">MPRIKVDHMKCTGCRLCETACSLNHVNNIANPRRSRIRVMKDDNRHYPVISGPFVDAACTSKQIIEINGHKYDMCAFCRASCPEKPFFIEAETGIPLKCDFCGIPPSPSCVRWCNSGALELVDD</sequence>
<dbReference type="AlphaFoldDB" id="A0A0F9CPJ6"/>
<comment type="caution">
    <text evidence="2">The sequence shown here is derived from an EMBL/GenBank/DDBJ whole genome shotgun (WGS) entry which is preliminary data.</text>
</comment>